<dbReference type="PANTHER" id="PTHR24637">
    <property type="entry name" value="COLLAGEN"/>
    <property type="match status" value="1"/>
</dbReference>
<name>A0A0B2W595_TOXCA</name>
<evidence type="ECO:0000313" key="6">
    <source>
        <dbReference type="EMBL" id="VDM42088.1"/>
    </source>
</evidence>
<keyword evidence="7" id="KW-1185">Reference proteome</keyword>
<protein>
    <submittedName>
        <fullName evidence="5">Cuticle collagen 6</fullName>
    </submittedName>
</protein>
<evidence type="ECO:0000256" key="1">
    <source>
        <dbReference type="ARBA" id="ARBA00022737"/>
    </source>
</evidence>
<dbReference type="GO" id="GO:0005581">
    <property type="term" value="C:collagen trimer"/>
    <property type="evidence" value="ECO:0007669"/>
    <property type="project" value="UniProtKB-KW"/>
</dbReference>
<feature type="compositionally biased region" description="Basic and acidic residues" evidence="2">
    <location>
        <begin position="243"/>
        <end position="257"/>
    </location>
</feature>
<accession>A0A0B2W595</accession>
<keyword evidence="3" id="KW-0472">Membrane</keyword>
<reference evidence="6" key="2">
    <citation type="submission" date="2018-11" db="EMBL/GenBank/DDBJ databases">
        <authorList>
            <consortium name="Pathogen Informatics"/>
        </authorList>
    </citation>
    <scope>NUCLEOTIDE SEQUENCE [LARGE SCALE GENOMIC DNA]</scope>
</reference>
<keyword evidence="3" id="KW-0812">Transmembrane</keyword>
<feature type="compositionally biased region" description="Low complexity" evidence="2">
    <location>
        <begin position="315"/>
        <end position="326"/>
    </location>
</feature>
<dbReference type="AlphaFoldDB" id="A0A0B2W595"/>
<dbReference type="Pfam" id="PF01391">
    <property type="entry name" value="Collagen"/>
    <property type="match status" value="2"/>
</dbReference>
<dbReference type="EMBL" id="JPKZ01000231">
    <property type="protein sequence ID" value="KHN88450.1"/>
    <property type="molecule type" value="Genomic_DNA"/>
</dbReference>
<dbReference type="OMA" id="AKREWSF"/>
<dbReference type="OrthoDB" id="5983381at2759"/>
<dbReference type="EMBL" id="UYWY01020610">
    <property type="protein sequence ID" value="VDM42088.1"/>
    <property type="molecule type" value="Genomic_DNA"/>
</dbReference>
<evidence type="ECO:0000313" key="7">
    <source>
        <dbReference type="Proteomes" id="UP000031036"/>
    </source>
</evidence>
<feature type="domain" description="Nematode cuticle collagen N-terminal" evidence="4">
    <location>
        <begin position="19"/>
        <end position="71"/>
    </location>
</feature>
<sequence length="340" mass="35202">MFDFDKPLLDCDEHRRMRRTAFMAVAVSTAAVITSIVTLPIVYNYMQSLQSHMDAELDYCRARSRDLWAEVFTVQDSMMGGERQQQLQSSRRKRAWLFGKWVDRDYRAAARAADIAGAPYDYGRSKPPPTSPVIPFRNTQVEQCCTCHQGATGEPGPPGDDGEDGADGKPGADGIPGRNGQLLISNEPVGEPCIICQSGPQGPAGPMGPKGPPGPRGAPGIPAPDGKKGEPGMIGPQGPTGRPGREGPKGPKGEDGKIVIVEGPPGPSGPPGPQGSPGAKGSKGRDGLPGAPGPIGAPGEPGLPGPDGKQGSQGPRGPDGIPGPRGSCDHCPAPRLPPGY</sequence>
<organism evidence="5 7">
    <name type="scientific">Toxocara canis</name>
    <name type="common">Canine roundworm</name>
    <dbReference type="NCBI Taxonomy" id="6265"/>
    <lineage>
        <taxon>Eukaryota</taxon>
        <taxon>Metazoa</taxon>
        <taxon>Ecdysozoa</taxon>
        <taxon>Nematoda</taxon>
        <taxon>Chromadorea</taxon>
        <taxon>Rhabditida</taxon>
        <taxon>Spirurina</taxon>
        <taxon>Ascaridomorpha</taxon>
        <taxon>Ascaridoidea</taxon>
        <taxon>Toxocaridae</taxon>
        <taxon>Toxocara</taxon>
    </lineage>
</organism>
<keyword evidence="3" id="KW-1133">Transmembrane helix</keyword>
<dbReference type="Pfam" id="PF01484">
    <property type="entry name" value="Col_cuticle_N"/>
    <property type="match status" value="1"/>
</dbReference>
<gene>
    <name evidence="5" type="primary">rol-8</name>
    <name evidence="5" type="ORF">Tcan_11850</name>
    <name evidence="6" type="ORF">TCNE_LOCUS10767</name>
</gene>
<feature type="region of interest" description="Disordered" evidence="2">
    <location>
        <begin position="147"/>
        <end position="340"/>
    </location>
</feature>
<feature type="transmembrane region" description="Helical" evidence="3">
    <location>
        <begin position="21"/>
        <end position="43"/>
    </location>
</feature>
<reference evidence="5 7" key="1">
    <citation type="submission" date="2014-11" db="EMBL/GenBank/DDBJ databases">
        <title>Genetic blueprint of the zoonotic pathogen Toxocara canis.</title>
        <authorList>
            <person name="Zhu X.-Q."/>
            <person name="Korhonen P.K."/>
            <person name="Cai H."/>
            <person name="Young N.D."/>
            <person name="Nejsum P."/>
            <person name="von Samson-Himmelstjerna G."/>
            <person name="Boag P.R."/>
            <person name="Tan P."/>
            <person name="Li Q."/>
            <person name="Min J."/>
            <person name="Yang Y."/>
            <person name="Wang X."/>
            <person name="Fang X."/>
            <person name="Hall R.S."/>
            <person name="Hofmann A."/>
            <person name="Sternberg P.W."/>
            <person name="Jex A.R."/>
            <person name="Gasser R.B."/>
        </authorList>
    </citation>
    <scope>NUCLEOTIDE SEQUENCE [LARGE SCALE GENOMIC DNA]</scope>
    <source>
        <strain evidence="5">PN_DK_2014</strain>
    </source>
</reference>
<evidence type="ECO:0000259" key="4">
    <source>
        <dbReference type="SMART" id="SM01088"/>
    </source>
</evidence>
<feature type="compositionally biased region" description="Pro residues" evidence="2">
    <location>
        <begin position="264"/>
        <end position="274"/>
    </location>
</feature>
<dbReference type="STRING" id="6265.A0A0B2W595"/>
<dbReference type="Gene3D" id="1.20.5.320">
    <property type="entry name" value="6-Phosphogluconate Dehydrogenase, domain 3"/>
    <property type="match status" value="1"/>
</dbReference>
<proteinExistence type="predicted"/>
<dbReference type="InterPro" id="IPR002486">
    <property type="entry name" value="Col_cuticle_N"/>
</dbReference>
<dbReference type="SMART" id="SM01088">
    <property type="entry name" value="Col_cuticle_N"/>
    <property type="match status" value="1"/>
</dbReference>
<dbReference type="InterPro" id="IPR008160">
    <property type="entry name" value="Collagen"/>
</dbReference>
<keyword evidence="5" id="KW-0176">Collagen</keyword>
<evidence type="ECO:0000256" key="2">
    <source>
        <dbReference type="SAM" id="MobiDB-lite"/>
    </source>
</evidence>
<evidence type="ECO:0000313" key="5">
    <source>
        <dbReference type="EMBL" id="KHN88450.1"/>
    </source>
</evidence>
<dbReference type="PANTHER" id="PTHR24637:SF348">
    <property type="entry name" value="NEMATODE CUTICLE COLLAGEN N-TERMINAL DOMAIN-CONTAINING PROTEIN"/>
    <property type="match status" value="1"/>
</dbReference>
<dbReference type="GO" id="GO:0042302">
    <property type="term" value="F:structural constituent of cuticle"/>
    <property type="evidence" value="ECO:0007669"/>
    <property type="project" value="InterPro"/>
</dbReference>
<evidence type="ECO:0000256" key="3">
    <source>
        <dbReference type="SAM" id="Phobius"/>
    </source>
</evidence>
<dbReference type="Proteomes" id="UP000031036">
    <property type="component" value="Unassembled WGS sequence"/>
</dbReference>
<keyword evidence="1" id="KW-0677">Repeat</keyword>